<protein>
    <recommendedName>
        <fullName evidence="4">Secreted protein</fullName>
    </recommendedName>
</protein>
<name>A0A918B322_9ACTN</name>
<accession>A0A918B322</accession>
<feature type="chain" id="PRO_5037479808" description="Secreted protein" evidence="1">
    <location>
        <begin position="28"/>
        <end position="80"/>
    </location>
</feature>
<dbReference type="AlphaFoldDB" id="A0A918B322"/>
<sequence length="80" mass="8546">MRKKGFAALSLSAAALLTGGSSGVAQAEEAPKFSNETQILSCFSLEVLDIPIASAANNNIDCSENHRSVQKHSFKHEVRD</sequence>
<organism evidence="2 3">
    <name type="scientific">Streptomyces roseolilacinus</name>
    <dbReference type="NCBI Taxonomy" id="66904"/>
    <lineage>
        <taxon>Bacteria</taxon>
        <taxon>Bacillati</taxon>
        <taxon>Actinomycetota</taxon>
        <taxon>Actinomycetes</taxon>
        <taxon>Kitasatosporales</taxon>
        <taxon>Streptomycetaceae</taxon>
        <taxon>Streptomyces</taxon>
    </lineage>
</organism>
<dbReference type="EMBL" id="BMSV01000004">
    <property type="protein sequence ID" value="GGQ06142.1"/>
    <property type="molecule type" value="Genomic_DNA"/>
</dbReference>
<dbReference type="Proteomes" id="UP000654123">
    <property type="component" value="Unassembled WGS sequence"/>
</dbReference>
<reference evidence="2" key="2">
    <citation type="submission" date="2020-09" db="EMBL/GenBank/DDBJ databases">
        <authorList>
            <person name="Sun Q."/>
            <person name="Ohkuma M."/>
        </authorList>
    </citation>
    <scope>NUCLEOTIDE SEQUENCE</scope>
    <source>
        <strain evidence="2">JCM 4335</strain>
    </source>
</reference>
<evidence type="ECO:0000256" key="1">
    <source>
        <dbReference type="SAM" id="SignalP"/>
    </source>
</evidence>
<keyword evidence="3" id="KW-1185">Reference proteome</keyword>
<evidence type="ECO:0000313" key="2">
    <source>
        <dbReference type="EMBL" id="GGQ06142.1"/>
    </source>
</evidence>
<keyword evidence="1" id="KW-0732">Signal</keyword>
<gene>
    <name evidence="2" type="ORF">GCM10010249_25930</name>
</gene>
<feature type="signal peptide" evidence="1">
    <location>
        <begin position="1"/>
        <end position="27"/>
    </location>
</feature>
<proteinExistence type="predicted"/>
<comment type="caution">
    <text evidence="2">The sequence shown here is derived from an EMBL/GenBank/DDBJ whole genome shotgun (WGS) entry which is preliminary data.</text>
</comment>
<reference evidence="2" key="1">
    <citation type="journal article" date="2014" name="Int. J. Syst. Evol. Microbiol.">
        <title>Complete genome sequence of Corynebacterium casei LMG S-19264T (=DSM 44701T), isolated from a smear-ripened cheese.</title>
        <authorList>
            <consortium name="US DOE Joint Genome Institute (JGI-PGF)"/>
            <person name="Walter F."/>
            <person name="Albersmeier A."/>
            <person name="Kalinowski J."/>
            <person name="Ruckert C."/>
        </authorList>
    </citation>
    <scope>NUCLEOTIDE SEQUENCE</scope>
    <source>
        <strain evidence="2">JCM 4335</strain>
    </source>
</reference>
<evidence type="ECO:0008006" key="4">
    <source>
        <dbReference type="Google" id="ProtNLM"/>
    </source>
</evidence>
<evidence type="ECO:0000313" key="3">
    <source>
        <dbReference type="Proteomes" id="UP000654123"/>
    </source>
</evidence>